<keyword evidence="5 8" id="KW-0812">Transmembrane</keyword>
<comment type="subcellular location">
    <subcellularLocation>
        <location evidence="1">Cell membrane</location>
        <topology evidence="1">Multi-pass membrane protein</topology>
    </subcellularLocation>
</comment>
<sequence>MKIPEETSPALSATGLMTTIKREMIQFKTFILAILNGTSLGIIIALIPAALTSQIIPLFGTNSLTRNLLMMVTVIQSLLPIIAALAVGHAFKFDVLDTAALGCATFVSAGVLKPTKTGLAIAGTGAILNVLLVLTVTASFIFVIHKRLGQLRLILEPTLVVLVCGSIGLLTLLAMVGIQTAIGQVVATATTLTPIMMGAMLGMIFALLIVSPLSSVGIATAISLTGIGSGAANAGIIVTSFALAAMGASANSFGGTIAHFVGSPKIQMANMLAHPVMFIPILLGSGIMGAFAAILGVCGTAFSAGFGLSGLIGPLTALQTTAGTNVGLRVLLVFIILPITLALVLKVIFVNRLHLVKPDYLKLPL</sequence>
<gene>
    <name evidence="10" type="ORF">NNA32_07410</name>
</gene>
<evidence type="ECO:0000256" key="6">
    <source>
        <dbReference type="ARBA" id="ARBA00022989"/>
    </source>
</evidence>
<feature type="transmembrane region" description="Helical" evidence="8">
    <location>
        <begin position="118"/>
        <end position="145"/>
    </location>
</feature>
<protein>
    <submittedName>
        <fullName evidence="10">PTS sugar transporter subunit IIC</fullName>
    </submittedName>
</protein>
<feature type="transmembrane region" description="Helical" evidence="8">
    <location>
        <begin position="157"/>
        <end position="179"/>
    </location>
</feature>
<keyword evidence="6 8" id="KW-1133">Transmembrane helix</keyword>
<keyword evidence="3" id="KW-1003">Cell membrane</keyword>
<organism evidence="10 11">
    <name type="scientific">Furfurilactobacillus milii</name>
    <dbReference type="NCBI Taxonomy" id="2888272"/>
    <lineage>
        <taxon>Bacteria</taxon>
        <taxon>Bacillati</taxon>
        <taxon>Bacillota</taxon>
        <taxon>Bacilli</taxon>
        <taxon>Lactobacillales</taxon>
        <taxon>Lactobacillaceae</taxon>
        <taxon>Furfurilactobacillus</taxon>
    </lineage>
</organism>
<evidence type="ECO:0000259" key="9">
    <source>
        <dbReference type="Pfam" id="PF13303"/>
    </source>
</evidence>
<keyword evidence="4 10" id="KW-0762">Sugar transport</keyword>
<evidence type="ECO:0000256" key="2">
    <source>
        <dbReference type="ARBA" id="ARBA00022448"/>
    </source>
</evidence>
<evidence type="ECO:0000256" key="7">
    <source>
        <dbReference type="ARBA" id="ARBA00023136"/>
    </source>
</evidence>
<dbReference type="RefSeq" id="WP_225439132.1">
    <property type="nucleotide sequence ID" value="NZ_JAIWJF010000001.1"/>
</dbReference>
<dbReference type="EMBL" id="JANDJP010000008">
    <property type="protein sequence ID" value="MDF9914076.1"/>
    <property type="molecule type" value="Genomic_DNA"/>
</dbReference>
<feature type="transmembrane region" description="Helical" evidence="8">
    <location>
        <begin position="281"/>
        <end position="306"/>
    </location>
</feature>
<evidence type="ECO:0000313" key="11">
    <source>
        <dbReference type="Proteomes" id="UP001152867"/>
    </source>
</evidence>
<reference evidence="10" key="1">
    <citation type="submission" date="2022-06" db="EMBL/GenBank/DDBJ databases">
        <title>Antifungal cultures and metabolites of lactic acid bacteria for use in dairy fermentations.</title>
        <authorList>
            <person name="Zhao Z."/>
            <person name="Gaenzle M."/>
        </authorList>
    </citation>
    <scope>NUCLEOTIDE SEQUENCE</scope>
    <source>
        <strain evidence="10">FUA3126</strain>
    </source>
</reference>
<evidence type="ECO:0000313" key="10">
    <source>
        <dbReference type="EMBL" id="MDF9914076.1"/>
    </source>
</evidence>
<evidence type="ECO:0000256" key="8">
    <source>
        <dbReference type="SAM" id="Phobius"/>
    </source>
</evidence>
<feature type="transmembrane region" description="Helical" evidence="8">
    <location>
        <begin position="216"/>
        <end position="236"/>
    </location>
</feature>
<name>A0ABT6DAK2_9LACO</name>
<evidence type="ECO:0000256" key="4">
    <source>
        <dbReference type="ARBA" id="ARBA00022597"/>
    </source>
</evidence>
<proteinExistence type="predicted"/>
<feature type="transmembrane region" description="Helical" evidence="8">
    <location>
        <begin position="30"/>
        <end position="56"/>
    </location>
</feature>
<keyword evidence="2" id="KW-0813">Transport</keyword>
<feature type="transmembrane region" description="Helical" evidence="8">
    <location>
        <begin position="185"/>
        <end position="209"/>
    </location>
</feature>
<keyword evidence="7 8" id="KW-0472">Membrane</keyword>
<evidence type="ECO:0000256" key="5">
    <source>
        <dbReference type="ARBA" id="ARBA00022692"/>
    </source>
</evidence>
<feature type="transmembrane region" description="Helical" evidence="8">
    <location>
        <begin position="326"/>
        <end position="349"/>
    </location>
</feature>
<dbReference type="Pfam" id="PF13303">
    <property type="entry name" value="PTS_EIIC_2"/>
    <property type="match status" value="1"/>
</dbReference>
<comment type="caution">
    <text evidence="10">The sequence shown here is derived from an EMBL/GenBank/DDBJ whole genome shotgun (WGS) entry which is preliminary data.</text>
</comment>
<feature type="domain" description="Phosphotransferase system EIIC" evidence="9">
    <location>
        <begin position="34"/>
        <end position="362"/>
    </location>
</feature>
<feature type="transmembrane region" description="Helical" evidence="8">
    <location>
        <begin position="95"/>
        <end position="112"/>
    </location>
</feature>
<keyword evidence="11" id="KW-1185">Reference proteome</keyword>
<dbReference type="Proteomes" id="UP001152867">
    <property type="component" value="Unassembled WGS sequence"/>
</dbReference>
<accession>A0ABT6DAK2</accession>
<evidence type="ECO:0000256" key="1">
    <source>
        <dbReference type="ARBA" id="ARBA00004651"/>
    </source>
</evidence>
<dbReference type="InterPro" id="IPR003352">
    <property type="entry name" value="PTS_EIIC"/>
</dbReference>
<feature type="transmembrane region" description="Helical" evidence="8">
    <location>
        <begin position="68"/>
        <end position="88"/>
    </location>
</feature>
<evidence type="ECO:0000256" key="3">
    <source>
        <dbReference type="ARBA" id="ARBA00022475"/>
    </source>
</evidence>